<dbReference type="EMBL" id="AZQP01000010">
    <property type="protein sequence ID" value="EYE88969.1"/>
    <property type="molecule type" value="Genomic_DNA"/>
</dbReference>
<reference evidence="1 2" key="1">
    <citation type="journal article" date="2014" name="Genome Announc.">
        <title>Draft Genome Sequence of Fervidicella metallireducens Strain AeBT, an Iron-Reducing Thermoanaerobe from the Great Artesian Basin.</title>
        <authorList>
            <person name="Patel B.K."/>
        </authorList>
    </citation>
    <scope>NUCLEOTIDE SEQUENCE [LARGE SCALE GENOMIC DNA]</scope>
    <source>
        <strain evidence="1 2">AeB</strain>
    </source>
</reference>
<dbReference type="SUPFAM" id="SSF89360">
    <property type="entry name" value="HesB-like domain"/>
    <property type="match status" value="1"/>
</dbReference>
<keyword evidence="2" id="KW-1185">Reference proteome</keyword>
<dbReference type="Proteomes" id="UP000019681">
    <property type="component" value="Unassembled WGS sequence"/>
</dbReference>
<organism evidence="1 2">
    <name type="scientific">Fervidicella metallireducens AeB</name>
    <dbReference type="NCBI Taxonomy" id="1403537"/>
    <lineage>
        <taxon>Bacteria</taxon>
        <taxon>Bacillati</taxon>
        <taxon>Bacillota</taxon>
        <taxon>Clostridia</taxon>
        <taxon>Eubacteriales</taxon>
        <taxon>Clostridiaceae</taxon>
        <taxon>Fervidicella</taxon>
    </lineage>
</organism>
<name>A0A017RX49_9CLOT</name>
<evidence type="ECO:0000313" key="2">
    <source>
        <dbReference type="Proteomes" id="UP000019681"/>
    </source>
</evidence>
<protein>
    <recommendedName>
        <fullName evidence="3">FeS cluster biogenesis domain-containing protein</fullName>
    </recommendedName>
</protein>
<gene>
    <name evidence="1" type="ORF">Q428_04775</name>
</gene>
<dbReference type="Gene3D" id="2.60.300.12">
    <property type="entry name" value="HesB-like domain"/>
    <property type="match status" value="1"/>
</dbReference>
<accession>A0A017RX49</accession>
<evidence type="ECO:0008006" key="3">
    <source>
        <dbReference type="Google" id="ProtNLM"/>
    </source>
</evidence>
<proteinExistence type="predicted"/>
<comment type="caution">
    <text evidence="1">The sequence shown here is derived from an EMBL/GenBank/DDBJ whole genome shotgun (WGS) entry which is preliminary data.</text>
</comment>
<evidence type="ECO:0000313" key="1">
    <source>
        <dbReference type="EMBL" id="EYE88969.1"/>
    </source>
</evidence>
<sequence>MSLDEAKDTDNVYEVEGLKILFDKELSAYTKGFQIDYRSSIFGKRLVVDPLYSRGCSC</sequence>
<dbReference type="AlphaFoldDB" id="A0A017RX49"/>
<dbReference type="InterPro" id="IPR035903">
    <property type="entry name" value="HesB-like_dom_sf"/>
</dbReference>
<dbReference type="OrthoDB" id="1955366at2"/>